<dbReference type="GO" id="GO:0006897">
    <property type="term" value="P:endocytosis"/>
    <property type="evidence" value="ECO:0007669"/>
    <property type="project" value="TreeGrafter"/>
</dbReference>
<dbReference type="GO" id="GO:0006895">
    <property type="term" value="P:Golgi to endosome transport"/>
    <property type="evidence" value="ECO:0007669"/>
    <property type="project" value="TreeGrafter"/>
</dbReference>
<dbReference type="CDD" id="cd16992">
    <property type="entry name" value="ENTH_Ent3"/>
    <property type="match status" value="1"/>
</dbReference>
<dbReference type="GO" id="GO:0005768">
    <property type="term" value="C:endosome"/>
    <property type="evidence" value="ECO:0007669"/>
    <property type="project" value="TreeGrafter"/>
</dbReference>
<dbReference type="EMBL" id="KZ819662">
    <property type="protein sequence ID" value="PWN30423.1"/>
    <property type="molecule type" value="Genomic_DNA"/>
</dbReference>
<dbReference type="SMART" id="SM00273">
    <property type="entry name" value="ENTH"/>
    <property type="match status" value="1"/>
</dbReference>
<dbReference type="PANTHER" id="PTHR12276:SF45">
    <property type="entry name" value="CLATHRIN INTERACTOR 1"/>
    <property type="match status" value="1"/>
</dbReference>
<protein>
    <submittedName>
        <fullName evidence="3">ENTH-domain-containing protein</fullName>
    </submittedName>
</protein>
<feature type="compositionally biased region" description="Polar residues" evidence="1">
    <location>
        <begin position="193"/>
        <end position="202"/>
    </location>
</feature>
<dbReference type="GeneID" id="37026889"/>
<accession>A0A316V2L8</accession>
<feature type="compositionally biased region" description="Low complexity" evidence="1">
    <location>
        <begin position="265"/>
        <end position="277"/>
    </location>
</feature>
<feature type="compositionally biased region" description="Gly residues" evidence="1">
    <location>
        <begin position="223"/>
        <end position="238"/>
    </location>
</feature>
<keyword evidence="4" id="KW-1185">Reference proteome</keyword>
<dbReference type="STRING" id="1569628.A0A316V2L8"/>
<evidence type="ECO:0000256" key="1">
    <source>
        <dbReference type="SAM" id="MobiDB-lite"/>
    </source>
</evidence>
<dbReference type="InterPro" id="IPR013809">
    <property type="entry name" value="ENTH"/>
</dbReference>
<dbReference type="RefSeq" id="XP_025365035.1">
    <property type="nucleotide sequence ID" value="XM_025505066.1"/>
</dbReference>
<feature type="compositionally biased region" description="Low complexity" evidence="1">
    <location>
        <begin position="304"/>
        <end position="317"/>
    </location>
</feature>
<reference evidence="3 4" key="1">
    <citation type="journal article" date="2018" name="Mol. Biol. Evol.">
        <title>Broad Genomic Sampling Reveals a Smut Pathogenic Ancestry of the Fungal Clade Ustilaginomycotina.</title>
        <authorList>
            <person name="Kijpornyongpan T."/>
            <person name="Mondo S.J."/>
            <person name="Barry K."/>
            <person name="Sandor L."/>
            <person name="Lee J."/>
            <person name="Lipzen A."/>
            <person name="Pangilinan J."/>
            <person name="LaButti K."/>
            <person name="Hainaut M."/>
            <person name="Henrissat B."/>
            <person name="Grigoriev I.V."/>
            <person name="Spatafora J.W."/>
            <person name="Aime M.C."/>
        </authorList>
    </citation>
    <scope>NUCLEOTIDE SEQUENCE [LARGE SCALE GENOMIC DNA]</scope>
    <source>
        <strain evidence="3 4">MCA 5214</strain>
    </source>
</reference>
<feature type="compositionally biased region" description="Low complexity" evidence="1">
    <location>
        <begin position="325"/>
        <end position="360"/>
    </location>
</feature>
<organism evidence="3 4">
    <name type="scientific">Jaminaea rosea</name>
    <dbReference type="NCBI Taxonomy" id="1569628"/>
    <lineage>
        <taxon>Eukaryota</taxon>
        <taxon>Fungi</taxon>
        <taxon>Dikarya</taxon>
        <taxon>Basidiomycota</taxon>
        <taxon>Ustilaginomycotina</taxon>
        <taxon>Exobasidiomycetes</taxon>
        <taxon>Microstromatales</taxon>
        <taxon>Microstromatales incertae sedis</taxon>
        <taxon>Jaminaea</taxon>
    </lineage>
</organism>
<dbReference type="GO" id="GO:0005829">
    <property type="term" value="C:cytosol"/>
    <property type="evidence" value="ECO:0007669"/>
    <property type="project" value="GOC"/>
</dbReference>
<dbReference type="Pfam" id="PF01417">
    <property type="entry name" value="ENTH"/>
    <property type="match status" value="1"/>
</dbReference>
<dbReference type="FunFam" id="1.25.40.90:FF:000006">
    <property type="entry name" value="Clathrin interactor 1"/>
    <property type="match status" value="1"/>
</dbReference>
<dbReference type="SUPFAM" id="SSF48464">
    <property type="entry name" value="ENTH/VHS domain"/>
    <property type="match status" value="1"/>
</dbReference>
<feature type="domain" description="ENTH" evidence="2">
    <location>
        <begin position="52"/>
        <end position="185"/>
    </location>
</feature>
<feature type="compositionally biased region" description="Acidic residues" evidence="1">
    <location>
        <begin position="245"/>
        <end position="255"/>
    </location>
</feature>
<proteinExistence type="predicted"/>
<dbReference type="OrthoDB" id="4033880at2759"/>
<dbReference type="GO" id="GO:0030125">
    <property type="term" value="C:clathrin vesicle coat"/>
    <property type="evidence" value="ECO:0007669"/>
    <property type="project" value="TreeGrafter"/>
</dbReference>
<dbReference type="PANTHER" id="PTHR12276">
    <property type="entry name" value="EPSIN/ENT-RELATED"/>
    <property type="match status" value="1"/>
</dbReference>
<dbReference type="PROSITE" id="PS50942">
    <property type="entry name" value="ENTH"/>
    <property type="match status" value="1"/>
</dbReference>
<feature type="compositionally biased region" description="Low complexity" evidence="1">
    <location>
        <begin position="372"/>
        <end position="431"/>
    </location>
</feature>
<dbReference type="GO" id="GO:0030276">
    <property type="term" value="F:clathrin binding"/>
    <property type="evidence" value="ECO:0007669"/>
    <property type="project" value="TreeGrafter"/>
</dbReference>
<feature type="compositionally biased region" description="Low complexity" evidence="1">
    <location>
        <begin position="482"/>
        <end position="494"/>
    </location>
</feature>
<gene>
    <name evidence="3" type="ORF">BDZ90DRAFT_229446</name>
</gene>
<dbReference type="GO" id="GO:0005886">
    <property type="term" value="C:plasma membrane"/>
    <property type="evidence" value="ECO:0007669"/>
    <property type="project" value="TreeGrafter"/>
</dbReference>
<sequence length="503" mass="52265">MSPWQSHCPSPPPLPPWLRPRLASASLPNLSGNKIANLTFYDIKSAWTQAKNYALNISEIEAKVNEATNDDPWGASSTLMQEIAGATHNFQDFNEIMPCIFRNFMEREAREWRQIYKSLQLLEYITKHGSERVVDDARAHLGTIKILRNFHYIDEAGKDQGLNVRNRAKELADLLSDVDRIRQERRKARSNRQKYQGVSNSDFVPGSGQGRYGGFSSESYHAGGVGGSSSGGGGGGGEGARESFDEYDAGDDEDGAAASKPPPSARASTSSRRTGSAPAPPSKGKKQAEAKVADLFSFDDEEAAAPAAPAASGSGDAFGDDFDDFQAAPSGSGKAPAATPAAPAAKAPAASSNGNKGGNNVFDFLGGDDFGSAPSAAPQQQRAQPSSALSPPMRPAMSSNPSASSLGGSSVLSPQQRSSTASSATSASTASKPSGGLSGFDDLWSSSNSGSSTRAGATGKKTMADLAKEQSGMGVWGGGGSKPPMGGQAGGASQKKQDLFDLL</sequence>
<evidence type="ECO:0000313" key="4">
    <source>
        <dbReference type="Proteomes" id="UP000245884"/>
    </source>
</evidence>
<dbReference type="Proteomes" id="UP000245884">
    <property type="component" value="Unassembled WGS sequence"/>
</dbReference>
<evidence type="ECO:0000313" key="3">
    <source>
        <dbReference type="EMBL" id="PWN30423.1"/>
    </source>
</evidence>
<name>A0A316V2L8_9BASI</name>
<dbReference type="AlphaFoldDB" id="A0A316V2L8"/>
<dbReference type="Gene3D" id="1.25.40.90">
    <property type="match status" value="1"/>
</dbReference>
<feature type="region of interest" description="Disordered" evidence="1">
    <location>
        <begin position="185"/>
        <end position="503"/>
    </location>
</feature>
<evidence type="ECO:0000259" key="2">
    <source>
        <dbReference type="PROSITE" id="PS50942"/>
    </source>
</evidence>
<dbReference type="InterPro" id="IPR008942">
    <property type="entry name" value="ENTH_VHS"/>
</dbReference>
<dbReference type="GO" id="GO:0005543">
    <property type="term" value="F:phospholipid binding"/>
    <property type="evidence" value="ECO:0007669"/>
    <property type="project" value="TreeGrafter"/>
</dbReference>